<protein>
    <submittedName>
        <fullName evidence="2">Uncharacterized protein</fullName>
    </submittedName>
</protein>
<name>A0A0P8A4F8_9EURY</name>
<feature type="region of interest" description="Disordered" evidence="1">
    <location>
        <begin position="110"/>
        <end position="140"/>
    </location>
</feature>
<evidence type="ECO:0000256" key="1">
    <source>
        <dbReference type="SAM" id="MobiDB-lite"/>
    </source>
</evidence>
<evidence type="ECO:0000313" key="3">
    <source>
        <dbReference type="Proteomes" id="UP000050360"/>
    </source>
</evidence>
<dbReference type="AlphaFoldDB" id="A0A0P8A4F8"/>
<comment type="caution">
    <text evidence="2">The sequence shown here is derived from an EMBL/GenBank/DDBJ whole genome shotgun (WGS) entry which is preliminary data.</text>
</comment>
<organism evidence="2 3">
    <name type="scientific">Candidatus Methanoperedens nitratireducens</name>
    <dbReference type="NCBI Taxonomy" id="1392998"/>
    <lineage>
        <taxon>Archaea</taxon>
        <taxon>Methanobacteriati</taxon>
        <taxon>Methanobacteriota</taxon>
        <taxon>Stenosarchaea group</taxon>
        <taxon>Methanomicrobia</taxon>
        <taxon>Methanosarcinales</taxon>
        <taxon>ANME-2 cluster</taxon>
        <taxon>Candidatus Methanoperedentaceae</taxon>
        <taxon>Candidatus Methanoperedens</taxon>
    </lineage>
</organism>
<gene>
    <name evidence="2" type="ORF">MPEBLZ_04093</name>
</gene>
<accession>A0A0P8A4F8</accession>
<evidence type="ECO:0000313" key="2">
    <source>
        <dbReference type="EMBL" id="KPQ41355.1"/>
    </source>
</evidence>
<dbReference type="Proteomes" id="UP000050360">
    <property type="component" value="Unassembled WGS sequence"/>
</dbReference>
<sequence>MLCKYTVKQVESNLANVRSRSRTINVLEVHCTKSECHGIPLLSNSVCREQILDILSEHSRQRIEFISFHYANNGSTMRMDIVENAAVELQNLGSGSRNAIQKIQKVLAEKNGENIRSQSPSDKSGGLSARTRYSARRMID</sequence>
<proteinExistence type="predicted"/>
<dbReference type="EMBL" id="LKCM01000368">
    <property type="protein sequence ID" value="KPQ41355.1"/>
    <property type="molecule type" value="Genomic_DNA"/>
</dbReference>
<reference evidence="2 3" key="1">
    <citation type="submission" date="2015-09" db="EMBL/GenBank/DDBJ databases">
        <title>A metagenomics-based metabolic model of nitrate-dependent anaerobic oxidation of methane by Methanoperedens-like archaea.</title>
        <authorList>
            <person name="Arshad A."/>
            <person name="Speth D.R."/>
            <person name="De Graaf R.M."/>
            <person name="Op Den Camp H.J."/>
            <person name="Jetten M.S."/>
            <person name="Welte C.U."/>
        </authorList>
    </citation>
    <scope>NUCLEOTIDE SEQUENCE [LARGE SCALE GENOMIC DNA]</scope>
</reference>